<dbReference type="PRINTS" id="PR00081">
    <property type="entry name" value="GDHRDH"/>
</dbReference>
<evidence type="ECO:0008006" key="5">
    <source>
        <dbReference type="Google" id="ProtNLM"/>
    </source>
</evidence>
<gene>
    <name evidence="3" type="ORF">PISL3812_04710</name>
</gene>
<dbReference type="InterPro" id="IPR036291">
    <property type="entry name" value="NAD(P)-bd_dom_sf"/>
</dbReference>
<evidence type="ECO:0000313" key="4">
    <source>
        <dbReference type="Proteomes" id="UP000054383"/>
    </source>
</evidence>
<comment type="similarity">
    <text evidence="1">Belongs to the short-chain dehydrogenases/reductases (SDR) family.</text>
</comment>
<dbReference type="GO" id="GO:0005737">
    <property type="term" value="C:cytoplasm"/>
    <property type="evidence" value="ECO:0007669"/>
    <property type="project" value="TreeGrafter"/>
</dbReference>
<evidence type="ECO:0000313" key="3">
    <source>
        <dbReference type="EMBL" id="CRG87690.1"/>
    </source>
</evidence>
<dbReference type="PANTHER" id="PTHR44229:SF4">
    <property type="entry name" value="15-HYDROXYPROSTAGLANDIN DEHYDROGENASE [NAD(+)]"/>
    <property type="match status" value="1"/>
</dbReference>
<dbReference type="OMA" id="INLCFAK"/>
<evidence type="ECO:0000256" key="2">
    <source>
        <dbReference type="ARBA" id="ARBA00023002"/>
    </source>
</evidence>
<dbReference type="FunFam" id="3.40.50.720:FF:000643">
    <property type="entry name" value="Short chain dehydrogenase/reductase family oxidoreductase, putative"/>
    <property type="match status" value="1"/>
</dbReference>
<dbReference type="InterPro" id="IPR002347">
    <property type="entry name" value="SDR_fam"/>
</dbReference>
<organism evidence="3 4">
    <name type="scientific">Talaromyces islandicus</name>
    <name type="common">Penicillium islandicum</name>
    <dbReference type="NCBI Taxonomy" id="28573"/>
    <lineage>
        <taxon>Eukaryota</taxon>
        <taxon>Fungi</taxon>
        <taxon>Dikarya</taxon>
        <taxon>Ascomycota</taxon>
        <taxon>Pezizomycotina</taxon>
        <taxon>Eurotiomycetes</taxon>
        <taxon>Eurotiomycetidae</taxon>
        <taxon>Eurotiales</taxon>
        <taxon>Trichocomaceae</taxon>
        <taxon>Talaromyces</taxon>
        <taxon>Talaromyces sect. Islandici</taxon>
    </lineage>
</organism>
<reference evidence="3 4" key="1">
    <citation type="submission" date="2015-04" db="EMBL/GenBank/DDBJ databases">
        <authorList>
            <person name="Syromyatnikov M.Y."/>
            <person name="Popov V.N."/>
        </authorList>
    </citation>
    <scope>NUCLEOTIDE SEQUENCE [LARGE SCALE GENOMIC DNA]</scope>
    <source>
        <strain evidence="3">WF-38-12</strain>
    </source>
</reference>
<dbReference type="PANTHER" id="PTHR44229">
    <property type="entry name" value="15-HYDROXYPROSTAGLANDIN DEHYDROGENASE [NAD(+)]"/>
    <property type="match status" value="1"/>
</dbReference>
<dbReference type="SUPFAM" id="SSF51735">
    <property type="entry name" value="NAD(P)-binding Rossmann-fold domains"/>
    <property type="match status" value="1"/>
</dbReference>
<dbReference type="STRING" id="28573.A0A0U1LYH3"/>
<keyword evidence="2" id="KW-0560">Oxidoreductase</keyword>
<dbReference type="OrthoDB" id="5296at2759"/>
<dbReference type="Pfam" id="PF00106">
    <property type="entry name" value="adh_short"/>
    <property type="match status" value="1"/>
</dbReference>
<dbReference type="Gene3D" id="3.40.50.720">
    <property type="entry name" value="NAD(P)-binding Rossmann-like Domain"/>
    <property type="match status" value="1"/>
</dbReference>
<accession>A0A0U1LYH3</accession>
<name>A0A0U1LYH3_TALIS</name>
<sequence length="321" mass="34957">MSVTQPVKGKAAIVTGAGSGINLAFATILLANGCNVLIADLALRPEARVIVDKYSGRSGSARAVFQKTNVIDWKQLEEMFAVAEREFGEVDIVCPGAGVYEEHWSNFWRPPGTPESRDTLSGGRYALVDINLTHPIRVTQLAISHFLRHRKNPGRKHIVHISSIAGQTKSMAAPIYVATKHAINGLVRSLDGLDARFGIRVTAVAPGVIKTPLWLEHPEKLKMIREGQDEWVTAEEVGEVMLALVQQDEVSSIIGNKNRQGTLYRVQGGTVLEVSKTVREVNAFNDPGPLGRAGNTVADADVLVNEIYDLLSQPNWGKAKL</sequence>
<keyword evidence="4" id="KW-1185">Reference proteome</keyword>
<dbReference type="AlphaFoldDB" id="A0A0U1LYH3"/>
<dbReference type="Proteomes" id="UP000054383">
    <property type="component" value="Unassembled WGS sequence"/>
</dbReference>
<dbReference type="EMBL" id="CVMT01000003">
    <property type="protein sequence ID" value="CRG87690.1"/>
    <property type="molecule type" value="Genomic_DNA"/>
</dbReference>
<protein>
    <recommendedName>
        <fullName evidence="5">NAD-dependent 15-hydroxyprostaglandin dehydrogenase</fullName>
    </recommendedName>
</protein>
<dbReference type="GO" id="GO:0016616">
    <property type="term" value="F:oxidoreductase activity, acting on the CH-OH group of donors, NAD or NADP as acceptor"/>
    <property type="evidence" value="ECO:0007669"/>
    <property type="project" value="TreeGrafter"/>
</dbReference>
<evidence type="ECO:0000256" key="1">
    <source>
        <dbReference type="ARBA" id="ARBA00006484"/>
    </source>
</evidence>
<proteinExistence type="inferred from homology"/>